<keyword evidence="3" id="KW-1185">Reference proteome</keyword>
<dbReference type="Proteomes" id="UP000501812">
    <property type="component" value="Chromosome"/>
</dbReference>
<gene>
    <name evidence="2" type="ORF">HHL09_22390</name>
</gene>
<organism evidence="2 3">
    <name type="scientific">Luteolibacter luteus</name>
    <dbReference type="NCBI Taxonomy" id="2728835"/>
    <lineage>
        <taxon>Bacteria</taxon>
        <taxon>Pseudomonadati</taxon>
        <taxon>Verrucomicrobiota</taxon>
        <taxon>Verrucomicrobiia</taxon>
        <taxon>Verrucomicrobiales</taxon>
        <taxon>Verrucomicrobiaceae</taxon>
        <taxon>Luteolibacter</taxon>
    </lineage>
</organism>
<sequence>MRALVFSALLVPMLLCAHPDPSHTLAELEQHLRETPGDQTLLRQKADLLITTGHPKEAAPVVQQLMQEGPDQEENLLLEARLHLADGKRDEAETKAKDLVSKHPKDAFGWNLLSRIEHDSGDRDAAIEAKLRYLEFSKSPGPTDVMTCATWLRERGKPGDSEAALEVLDRGVARLGCLSGLHYAAIVIELELGHHDSSLRRIDALTARYRPSVDLEMRRTEILEKAGRFEDAAESCDTAVALLEALPSSRKRTPFYKAQFEAVSKRKAENQERAVK</sequence>
<dbReference type="RefSeq" id="WP_169456903.1">
    <property type="nucleotide sequence ID" value="NZ_CP051774.1"/>
</dbReference>
<dbReference type="Gene3D" id="1.25.40.10">
    <property type="entry name" value="Tetratricopeptide repeat domain"/>
    <property type="match status" value="1"/>
</dbReference>
<proteinExistence type="predicted"/>
<dbReference type="SUPFAM" id="SSF48452">
    <property type="entry name" value="TPR-like"/>
    <property type="match status" value="2"/>
</dbReference>
<reference evidence="2 3" key="1">
    <citation type="submission" date="2020-04" db="EMBL/GenBank/DDBJ databases">
        <title>Luteolibacter sp. G-1-1-1 isolated from soil.</title>
        <authorList>
            <person name="Dahal R.H."/>
        </authorList>
    </citation>
    <scope>NUCLEOTIDE SEQUENCE [LARGE SCALE GENOMIC DNA]</scope>
    <source>
        <strain evidence="2 3">G-1-1-1</strain>
    </source>
</reference>
<dbReference type="KEGG" id="luo:HHL09_22390"/>
<dbReference type="AlphaFoldDB" id="A0A858RN30"/>
<feature type="signal peptide" evidence="1">
    <location>
        <begin position="1"/>
        <end position="17"/>
    </location>
</feature>
<evidence type="ECO:0000313" key="3">
    <source>
        <dbReference type="Proteomes" id="UP000501812"/>
    </source>
</evidence>
<accession>A0A858RN30</accession>
<evidence type="ECO:0000313" key="2">
    <source>
        <dbReference type="EMBL" id="QJE98417.1"/>
    </source>
</evidence>
<evidence type="ECO:0000256" key="1">
    <source>
        <dbReference type="SAM" id="SignalP"/>
    </source>
</evidence>
<protein>
    <submittedName>
        <fullName evidence="2">Tetratricopeptide repeat protein</fullName>
    </submittedName>
</protein>
<name>A0A858RN30_9BACT</name>
<feature type="chain" id="PRO_5032824149" evidence="1">
    <location>
        <begin position="18"/>
        <end position="276"/>
    </location>
</feature>
<dbReference type="Pfam" id="PF14559">
    <property type="entry name" value="TPR_19"/>
    <property type="match status" value="1"/>
</dbReference>
<dbReference type="Pfam" id="PF13432">
    <property type="entry name" value="TPR_16"/>
    <property type="match status" value="1"/>
</dbReference>
<keyword evidence="1" id="KW-0732">Signal</keyword>
<dbReference type="InterPro" id="IPR011990">
    <property type="entry name" value="TPR-like_helical_dom_sf"/>
</dbReference>
<dbReference type="EMBL" id="CP051774">
    <property type="protein sequence ID" value="QJE98417.1"/>
    <property type="molecule type" value="Genomic_DNA"/>
</dbReference>